<dbReference type="EMBL" id="MU842841">
    <property type="protein sequence ID" value="KAK2031363.1"/>
    <property type="molecule type" value="Genomic_DNA"/>
</dbReference>
<evidence type="ECO:0000313" key="2">
    <source>
        <dbReference type="EMBL" id="KAK2031363.1"/>
    </source>
</evidence>
<comment type="caution">
    <text evidence="2">The sequence shown here is derived from an EMBL/GenBank/DDBJ whole genome shotgun (WGS) entry which is preliminary data.</text>
</comment>
<feature type="compositionally biased region" description="Basic and acidic residues" evidence="1">
    <location>
        <begin position="81"/>
        <end position="91"/>
    </location>
</feature>
<feature type="region of interest" description="Disordered" evidence="1">
    <location>
        <begin position="69"/>
        <end position="96"/>
    </location>
</feature>
<dbReference type="AlphaFoldDB" id="A0AAD9M7C9"/>
<organism evidence="2 3">
    <name type="scientific">Colletotrichum zoysiae</name>
    <dbReference type="NCBI Taxonomy" id="1216348"/>
    <lineage>
        <taxon>Eukaryota</taxon>
        <taxon>Fungi</taxon>
        <taxon>Dikarya</taxon>
        <taxon>Ascomycota</taxon>
        <taxon>Pezizomycotina</taxon>
        <taxon>Sordariomycetes</taxon>
        <taxon>Hypocreomycetidae</taxon>
        <taxon>Glomerellales</taxon>
        <taxon>Glomerellaceae</taxon>
        <taxon>Colletotrichum</taxon>
        <taxon>Colletotrichum graminicola species complex</taxon>
    </lineage>
</organism>
<feature type="region of interest" description="Disordered" evidence="1">
    <location>
        <begin position="1"/>
        <end position="30"/>
    </location>
</feature>
<accession>A0AAD9M7C9</accession>
<keyword evidence="3" id="KW-1185">Reference proteome</keyword>
<evidence type="ECO:0000313" key="3">
    <source>
        <dbReference type="Proteomes" id="UP001232148"/>
    </source>
</evidence>
<reference evidence="2" key="1">
    <citation type="submission" date="2021-06" db="EMBL/GenBank/DDBJ databases">
        <title>Comparative genomics, transcriptomics and evolutionary studies reveal genomic signatures of adaptation to plant cell wall in hemibiotrophic fungi.</title>
        <authorList>
            <consortium name="DOE Joint Genome Institute"/>
            <person name="Baroncelli R."/>
            <person name="Diaz J.F."/>
            <person name="Benocci T."/>
            <person name="Peng M."/>
            <person name="Battaglia E."/>
            <person name="Haridas S."/>
            <person name="Andreopoulos W."/>
            <person name="Labutti K."/>
            <person name="Pangilinan J."/>
            <person name="Floch G.L."/>
            <person name="Makela M.R."/>
            <person name="Henrissat B."/>
            <person name="Grigoriev I.V."/>
            <person name="Crouch J.A."/>
            <person name="De Vries R.P."/>
            <person name="Sukno S.A."/>
            <person name="Thon M.R."/>
        </authorList>
    </citation>
    <scope>NUCLEOTIDE SEQUENCE</scope>
    <source>
        <strain evidence="2">MAFF235873</strain>
    </source>
</reference>
<proteinExistence type="predicted"/>
<name>A0AAD9M7C9_9PEZI</name>
<dbReference type="Proteomes" id="UP001232148">
    <property type="component" value="Unassembled WGS sequence"/>
</dbReference>
<sequence>MEQLFGPDGPRSDPDLCEETGVEHNAPEAVPPDIRCEGILRLDDAPGGSCNSPTVPNGRRTAVRRLRVPILGPDGGHGYRHGSDRPRDGHRTRGTQLAQWKAVPPCHGSKGRVYGLLTPEGLPSRHQRRPRVWATCTGTTSSLAPANPYRLSAR</sequence>
<evidence type="ECO:0000256" key="1">
    <source>
        <dbReference type="SAM" id="MobiDB-lite"/>
    </source>
</evidence>
<gene>
    <name evidence="2" type="ORF">LX32DRAFT_650848</name>
</gene>
<protein>
    <submittedName>
        <fullName evidence="2">Uncharacterized protein</fullName>
    </submittedName>
</protein>